<organism evidence="2">
    <name type="scientific">Candidatus Caldatribacterium saccharofermentans</name>
    <dbReference type="NCBI Taxonomy" id="1454753"/>
    <lineage>
        <taxon>Bacteria</taxon>
        <taxon>Pseudomonadati</taxon>
        <taxon>Atribacterota</taxon>
        <taxon>Atribacteria</taxon>
        <taxon>Atribacterales</taxon>
        <taxon>Candidatus Caldatribacteriaceae</taxon>
        <taxon>Candidatus Caldatribacterium</taxon>
    </lineage>
</organism>
<dbReference type="EMBL" id="DTIY01000085">
    <property type="protein sequence ID" value="HGY40298.1"/>
    <property type="molecule type" value="Genomic_DNA"/>
</dbReference>
<accession>A0A7V4TZR3</accession>
<dbReference type="InterPro" id="IPR038071">
    <property type="entry name" value="UROD/MetE-like_sf"/>
</dbReference>
<dbReference type="SUPFAM" id="SSF51726">
    <property type="entry name" value="UROD/MetE-like"/>
    <property type="match status" value="1"/>
</dbReference>
<sequence>MIVPNLSLDEKKRFLQRFWRREERGPVFYIGSPARNAFQGSTLPSFEELLNLELSRLMARRHILDFDIPALRTDFGTGIFPSAFGCPLRYEEGRYPWSEPIIFDDPSAVYRLRKPSVTDGLLGKVLEFTRFAVQSTEGKFPVKMTDLQGPLDIVYLLWESNNFFLALFDAPQAVHHLLNIVTELLIEFVKAQKAHASEVEFIPCHLPHYIPWGEGICVSEDLLALLSPDLYREFALPYLNALSDEFGGIFIHSCGNFTQNLDVLCEVRGLKGVNFGATETPFEDVVAKLGGKVVLSPHLGLNKEIRFSTVTEYLFHLKRVGQHIPFLYILVDTTNSLLGHDMCWRPEELEEIYAVFASWGDSHGE</sequence>
<protein>
    <recommendedName>
        <fullName evidence="1">Uroporphyrinogen decarboxylase (URO-D) domain-containing protein</fullName>
    </recommendedName>
</protein>
<dbReference type="Gene3D" id="3.20.20.210">
    <property type="match status" value="1"/>
</dbReference>
<dbReference type="InterPro" id="IPR000257">
    <property type="entry name" value="Uroporphyrinogen_deCOase"/>
</dbReference>
<gene>
    <name evidence="2" type="ORF">ENW11_10910</name>
</gene>
<reference evidence="2" key="1">
    <citation type="journal article" date="2020" name="mSystems">
        <title>Genome- and Community-Level Interaction Insights into Carbon Utilization and Element Cycling Functions of Hydrothermarchaeota in Hydrothermal Sediment.</title>
        <authorList>
            <person name="Zhou Z."/>
            <person name="Liu Y."/>
            <person name="Xu W."/>
            <person name="Pan J."/>
            <person name="Luo Z.H."/>
            <person name="Li M."/>
        </authorList>
    </citation>
    <scope>NUCLEOTIDE SEQUENCE [LARGE SCALE GENOMIC DNA]</scope>
    <source>
        <strain evidence="2">SpSt-82</strain>
    </source>
</reference>
<dbReference type="GO" id="GO:0004853">
    <property type="term" value="F:uroporphyrinogen decarboxylase activity"/>
    <property type="evidence" value="ECO:0007669"/>
    <property type="project" value="InterPro"/>
</dbReference>
<proteinExistence type="predicted"/>
<comment type="caution">
    <text evidence="2">The sequence shown here is derived from an EMBL/GenBank/DDBJ whole genome shotgun (WGS) entry which is preliminary data.</text>
</comment>
<evidence type="ECO:0000313" key="2">
    <source>
        <dbReference type="EMBL" id="HGY40298.1"/>
    </source>
</evidence>
<evidence type="ECO:0000259" key="1">
    <source>
        <dbReference type="Pfam" id="PF01208"/>
    </source>
</evidence>
<dbReference type="AlphaFoldDB" id="A0A7V4TZR3"/>
<dbReference type="InterPro" id="IPR052024">
    <property type="entry name" value="Methanogen_methyltrans"/>
</dbReference>
<name>A0A7V4TZR3_9BACT</name>
<dbReference type="PANTHER" id="PTHR47099">
    <property type="entry name" value="METHYLCOBAMIDE:COM METHYLTRANSFERASE MTBA"/>
    <property type="match status" value="1"/>
</dbReference>
<dbReference type="Pfam" id="PF01208">
    <property type="entry name" value="URO-D"/>
    <property type="match status" value="1"/>
</dbReference>
<dbReference type="GO" id="GO:0006779">
    <property type="term" value="P:porphyrin-containing compound biosynthetic process"/>
    <property type="evidence" value="ECO:0007669"/>
    <property type="project" value="InterPro"/>
</dbReference>
<feature type="domain" description="Uroporphyrinogen decarboxylase (URO-D)" evidence="1">
    <location>
        <begin position="75"/>
        <end position="194"/>
    </location>
</feature>
<dbReference type="PANTHER" id="PTHR47099:SF1">
    <property type="entry name" value="METHYLCOBAMIDE:COM METHYLTRANSFERASE MTBA"/>
    <property type="match status" value="1"/>
</dbReference>